<name>A0ABY6HQN5_9ARCH</name>
<keyword evidence="3 5" id="KW-0456">Lyase</keyword>
<evidence type="ECO:0000256" key="1">
    <source>
        <dbReference type="ARBA" id="ARBA00001864"/>
    </source>
</evidence>
<evidence type="ECO:0000313" key="5">
    <source>
        <dbReference type="EMBL" id="UYP45821.1"/>
    </source>
</evidence>
<evidence type="ECO:0000256" key="4">
    <source>
        <dbReference type="ARBA" id="ARBA00023270"/>
    </source>
</evidence>
<dbReference type="InterPro" id="IPR050146">
    <property type="entry name" value="Type-I_3-dehydroquinase"/>
</dbReference>
<evidence type="ECO:0000313" key="6">
    <source>
        <dbReference type="Proteomes" id="UP001208689"/>
    </source>
</evidence>
<dbReference type="Proteomes" id="UP001208689">
    <property type="component" value="Chromosome"/>
</dbReference>
<proteinExistence type="predicted"/>
<dbReference type="PROSITE" id="PS01028">
    <property type="entry name" value="DEHYDROQUINASE_I"/>
    <property type="match status" value="1"/>
</dbReference>
<dbReference type="InterPro" id="IPR013785">
    <property type="entry name" value="Aldolase_TIM"/>
</dbReference>
<sequence>MLSKTVLCLRGSNPQELLAGIPPKEEIAAVDVIEIRMDYLDPEYLTKDVLTSFRVNIEKPLIFTCRSQSQGASTHIPDDLRFQLYQSAFELNYAYVDIEMGDYPNLDVILREKTSNTKIILSYHDFHHTIPKKIRTMYEKMALLHPDIIKIVTFVDNEEESFQLDLLQNEILSENSAVTIFGMGEHGVSSRIKGYTRCNSLTYVSSGLGKETAVGQISLTEISHLISDELDYGRKIYG</sequence>
<evidence type="ECO:0000256" key="2">
    <source>
        <dbReference type="ARBA" id="ARBA00012060"/>
    </source>
</evidence>
<keyword evidence="6" id="KW-1185">Reference proteome</keyword>
<reference evidence="5" key="1">
    <citation type="submission" date="2022-09" db="EMBL/GenBank/DDBJ databases">
        <title>Actin cytoskeleton and complex cell architecture in an #Asgard archaeon.</title>
        <authorList>
            <person name="Ponce Toledo R.I."/>
            <person name="Schleper C."/>
            <person name="Rodrigues Oliveira T."/>
            <person name="Wollweber F."/>
            <person name="Xu J."/>
            <person name="Rittmann S."/>
            <person name="Klingl A."/>
            <person name="Pilhofer M."/>
        </authorList>
    </citation>
    <scope>NUCLEOTIDE SEQUENCE</scope>
    <source>
        <strain evidence="5">B-35</strain>
    </source>
</reference>
<dbReference type="PANTHER" id="PTHR43699:SF1">
    <property type="entry name" value="3-DEHYDROQUINATE DEHYDRATASE"/>
    <property type="match status" value="1"/>
</dbReference>
<dbReference type="PANTHER" id="PTHR43699">
    <property type="entry name" value="3-DEHYDROQUINATE DEHYDRATASE"/>
    <property type="match status" value="1"/>
</dbReference>
<gene>
    <name evidence="5" type="ORF">NEF87_002106</name>
</gene>
<dbReference type="GO" id="GO:0003855">
    <property type="term" value="F:3-dehydroquinate dehydratase activity"/>
    <property type="evidence" value="ECO:0007669"/>
    <property type="project" value="UniProtKB-EC"/>
</dbReference>
<dbReference type="Gene3D" id="3.20.20.70">
    <property type="entry name" value="Aldolase class I"/>
    <property type="match status" value="1"/>
</dbReference>
<dbReference type="InterPro" id="IPR018508">
    <property type="entry name" value="3-dehydroquinate_DH_AS"/>
</dbReference>
<organism evidence="5 6">
    <name type="scientific">Candidatus Lokiarchaeum ossiferum</name>
    <dbReference type="NCBI Taxonomy" id="2951803"/>
    <lineage>
        <taxon>Archaea</taxon>
        <taxon>Promethearchaeati</taxon>
        <taxon>Promethearchaeota</taxon>
        <taxon>Promethearchaeia</taxon>
        <taxon>Promethearchaeales</taxon>
        <taxon>Promethearchaeaceae</taxon>
        <taxon>Candidatus Lokiarchaeum</taxon>
    </lineage>
</organism>
<dbReference type="SUPFAM" id="SSF51569">
    <property type="entry name" value="Aldolase"/>
    <property type="match status" value="1"/>
</dbReference>
<protein>
    <recommendedName>
        <fullName evidence="2">3-dehydroquinate dehydratase</fullName>
        <ecNumber evidence="2">4.2.1.10</ecNumber>
    </recommendedName>
</protein>
<keyword evidence="4" id="KW-0704">Schiff base</keyword>
<dbReference type="Pfam" id="PF01487">
    <property type="entry name" value="DHquinase_I"/>
    <property type="match status" value="1"/>
</dbReference>
<evidence type="ECO:0000256" key="3">
    <source>
        <dbReference type="ARBA" id="ARBA00023239"/>
    </source>
</evidence>
<accession>A0ABY6HQN5</accession>
<dbReference type="CDD" id="cd00502">
    <property type="entry name" value="DHQase_I"/>
    <property type="match status" value="1"/>
</dbReference>
<dbReference type="EC" id="4.2.1.10" evidence="2"/>
<comment type="catalytic activity">
    <reaction evidence="1">
        <text>3-dehydroquinate = 3-dehydroshikimate + H2O</text>
        <dbReference type="Rhea" id="RHEA:21096"/>
        <dbReference type="ChEBI" id="CHEBI:15377"/>
        <dbReference type="ChEBI" id="CHEBI:16630"/>
        <dbReference type="ChEBI" id="CHEBI:32364"/>
        <dbReference type="EC" id="4.2.1.10"/>
    </reaction>
</comment>
<dbReference type="EMBL" id="CP104013">
    <property type="protein sequence ID" value="UYP45821.1"/>
    <property type="molecule type" value="Genomic_DNA"/>
</dbReference>
<dbReference type="InterPro" id="IPR001381">
    <property type="entry name" value="DHquinase_I"/>
</dbReference>